<evidence type="ECO:0000256" key="1">
    <source>
        <dbReference type="ARBA" id="ARBA00022679"/>
    </source>
</evidence>
<dbReference type="Proteomes" id="UP000317901">
    <property type="component" value="Unassembled WGS sequence"/>
</dbReference>
<organism evidence="5 6">
    <name type="scientific">Pseudomonas saxonica</name>
    <dbReference type="NCBI Taxonomy" id="2600598"/>
    <lineage>
        <taxon>Bacteria</taxon>
        <taxon>Pseudomonadati</taxon>
        <taxon>Pseudomonadota</taxon>
        <taxon>Gammaproteobacteria</taxon>
        <taxon>Pseudomonadales</taxon>
        <taxon>Pseudomonadaceae</taxon>
        <taxon>Pseudomonas</taxon>
    </lineage>
</organism>
<evidence type="ECO:0000313" key="6">
    <source>
        <dbReference type="Proteomes" id="UP000317901"/>
    </source>
</evidence>
<evidence type="ECO:0000256" key="2">
    <source>
        <dbReference type="ARBA" id="ARBA00023315"/>
    </source>
</evidence>
<dbReference type="InterPro" id="IPR016181">
    <property type="entry name" value="Acyl_CoA_acyltransferase"/>
</dbReference>
<keyword evidence="1 5" id="KW-0808">Transferase</keyword>
<reference evidence="5 6" key="1">
    <citation type="submission" date="2019-06" db="EMBL/GenBank/DDBJ databases">
        <title>Pseudomonas bimorpha sp. nov. isolated from bovine raw milk and skim milk concentrate.</title>
        <authorList>
            <person name="Hofmann K."/>
            <person name="Huptas C."/>
            <person name="Doll E."/>
            <person name="Scherer S."/>
            <person name="Wenning M."/>
        </authorList>
    </citation>
    <scope>NUCLEOTIDE SEQUENCE [LARGE SCALE GENOMIC DNA]</scope>
    <source>
        <strain evidence="5 6">DSM 108990</strain>
    </source>
</reference>
<dbReference type="InterPro" id="IPR051531">
    <property type="entry name" value="N-acetyltransferase"/>
</dbReference>
<dbReference type="InterPro" id="IPR000182">
    <property type="entry name" value="GNAT_dom"/>
</dbReference>
<dbReference type="PANTHER" id="PTHR43792:SF8">
    <property type="entry name" value="[RIBOSOMAL PROTEIN US5]-ALANINE N-ACETYLTRANSFERASE"/>
    <property type="match status" value="1"/>
</dbReference>
<feature type="domain" description="N-acetyltransferase" evidence="4">
    <location>
        <begin position="11"/>
        <end position="151"/>
    </location>
</feature>
<accession>A0A5C5PUE3</accession>
<comment type="similarity">
    <text evidence="3">Belongs to the acetyltransferase family. RimJ subfamily.</text>
</comment>
<dbReference type="SUPFAM" id="SSF55729">
    <property type="entry name" value="Acyl-CoA N-acyltransferases (Nat)"/>
    <property type="match status" value="1"/>
</dbReference>
<sequence>MQQPPSLKTSRLLLEPLCIGDAQAIQERFPHWEVVRYLNACVPWPYPDNGALSYLQDHALPAMALGKEWHWTIRLITEPEDVIGCISLMDQDNNNRGFWLSPPWQGQGLMGEACEVVDRYWFHTLQRDCMRVPKAAPNEASRRVSQRSGMTLISRSQAEFVSGSFTNEIWEMTREHWLAQRG</sequence>
<evidence type="ECO:0000259" key="4">
    <source>
        <dbReference type="Pfam" id="PF13302"/>
    </source>
</evidence>
<dbReference type="Gene3D" id="3.40.630.30">
    <property type="match status" value="1"/>
</dbReference>
<name>A0A5C5PUE3_9PSED</name>
<evidence type="ECO:0000256" key="3">
    <source>
        <dbReference type="ARBA" id="ARBA00038502"/>
    </source>
</evidence>
<comment type="caution">
    <text evidence="5">The sequence shown here is derived from an EMBL/GenBank/DDBJ whole genome shotgun (WGS) entry which is preliminary data.</text>
</comment>
<dbReference type="EMBL" id="VFIP01000034">
    <property type="protein sequence ID" value="TWR87526.1"/>
    <property type="molecule type" value="Genomic_DNA"/>
</dbReference>
<evidence type="ECO:0000313" key="5">
    <source>
        <dbReference type="EMBL" id="TWR87526.1"/>
    </source>
</evidence>
<proteinExistence type="inferred from homology"/>
<gene>
    <name evidence="5" type="ORF">FJD37_16570</name>
</gene>
<dbReference type="RefSeq" id="WP_146426704.1">
    <property type="nucleotide sequence ID" value="NZ_CP142033.1"/>
</dbReference>
<dbReference type="Pfam" id="PF13302">
    <property type="entry name" value="Acetyltransf_3"/>
    <property type="match status" value="1"/>
</dbReference>
<dbReference type="OrthoDB" id="9804153at2"/>
<dbReference type="PANTHER" id="PTHR43792">
    <property type="entry name" value="GNAT FAMILY, PUTATIVE (AFU_ORTHOLOGUE AFUA_3G00765)-RELATED-RELATED"/>
    <property type="match status" value="1"/>
</dbReference>
<dbReference type="AlphaFoldDB" id="A0A5C5PUE3"/>
<dbReference type="GO" id="GO:0016747">
    <property type="term" value="F:acyltransferase activity, transferring groups other than amino-acyl groups"/>
    <property type="evidence" value="ECO:0007669"/>
    <property type="project" value="InterPro"/>
</dbReference>
<protein>
    <submittedName>
        <fullName evidence="5">GNAT family N-acetyltransferase</fullName>
    </submittedName>
</protein>
<keyword evidence="2" id="KW-0012">Acyltransferase</keyword>